<gene>
    <name evidence="4" type="ORF">ACH407_00190</name>
</gene>
<evidence type="ECO:0000256" key="1">
    <source>
        <dbReference type="ARBA" id="ARBA00022723"/>
    </source>
</evidence>
<evidence type="ECO:0000313" key="5">
    <source>
        <dbReference type="Proteomes" id="UP001611339"/>
    </source>
</evidence>
<feature type="domain" description="Cupin type-2" evidence="3">
    <location>
        <begin position="51"/>
        <end position="117"/>
    </location>
</feature>
<sequence length="134" mass="14264">MTRGTGTARPLANLRDLLSPKPRDHGGAGTILAHRIFARGEGPGAGFIDLAVLPPGTSIGRHRHGHDRETYVVLSGSGVMYRDGEAFRVEAGDVIPNEPFGEHGLSNDTDTELALLVFEVEAGDRKDPDGDPAR</sequence>
<proteinExistence type="predicted"/>
<evidence type="ECO:0000259" key="3">
    <source>
        <dbReference type="Pfam" id="PF07883"/>
    </source>
</evidence>
<comment type="caution">
    <text evidence="4">The sequence shown here is derived from an EMBL/GenBank/DDBJ whole genome shotgun (WGS) entry which is preliminary data.</text>
</comment>
<dbReference type="InterPro" id="IPR013096">
    <property type="entry name" value="Cupin_2"/>
</dbReference>
<keyword evidence="1" id="KW-0479">Metal-binding</keyword>
<evidence type="ECO:0000256" key="2">
    <source>
        <dbReference type="SAM" id="MobiDB-lite"/>
    </source>
</evidence>
<dbReference type="Gene3D" id="2.60.120.10">
    <property type="entry name" value="Jelly Rolls"/>
    <property type="match status" value="1"/>
</dbReference>
<dbReference type="PANTHER" id="PTHR35848:SF6">
    <property type="entry name" value="CUPIN TYPE-2 DOMAIN-CONTAINING PROTEIN"/>
    <property type="match status" value="1"/>
</dbReference>
<dbReference type="InterPro" id="IPR011051">
    <property type="entry name" value="RmlC_Cupin_sf"/>
</dbReference>
<dbReference type="SUPFAM" id="SSF51182">
    <property type="entry name" value="RmlC-like cupins"/>
    <property type="match status" value="1"/>
</dbReference>
<dbReference type="RefSeq" id="WP_123456736.1">
    <property type="nucleotide sequence ID" value="NZ_JBIRUI010000001.1"/>
</dbReference>
<dbReference type="InterPro" id="IPR051610">
    <property type="entry name" value="GPI/OXD"/>
</dbReference>
<accession>A0ABW7TX83</accession>
<keyword evidence="5" id="KW-1185">Reference proteome</keyword>
<dbReference type="InterPro" id="IPR014710">
    <property type="entry name" value="RmlC-like_jellyroll"/>
</dbReference>
<organism evidence="4 5">
    <name type="scientific">Streptomyces litmocidini</name>
    <dbReference type="NCBI Taxonomy" id="67318"/>
    <lineage>
        <taxon>Bacteria</taxon>
        <taxon>Bacillati</taxon>
        <taxon>Actinomycetota</taxon>
        <taxon>Actinomycetes</taxon>
        <taxon>Kitasatosporales</taxon>
        <taxon>Streptomycetaceae</taxon>
        <taxon>Streptomyces</taxon>
    </lineage>
</organism>
<dbReference type="Proteomes" id="UP001611339">
    <property type="component" value="Unassembled WGS sequence"/>
</dbReference>
<dbReference type="PANTHER" id="PTHR35848">
    <property type="entry name" value="OXALATE-BINDING PROTEIN"/>
    <property type="match status" value="1"/>
</dbReference>
<dbReference type="Pfam" id="PF07883">
    <property type="entry name" value="Cupin_2"/>
    <property type="match status" value="1"/>
</dbReference>
<protein>
    <submittedName>
        <fullName evidence="4">Cupin domain-containing protein</fullName>
    </submittedName>
</protein>
<evidence type="ECO:0000313" key="4">
    <source>
        <dbReference type="EMBL" id="MFI1711996.1"/>
    </source>
</evidence>
<reference evidence="4 5" key="1">
    <citation type="submission" date="2024-10" db="EMBL/GenBank/DDBJ databases">
        <title>The Natural Products Discovery Center: Release of the First 8490 Sequenced Strains for Exploring Actinobacteria Biosynthetic Diversity.</title>
        <authorList>
            <person name="Kalkreuter E."/>
            <person name="Kautsar S.A."/>
            <person name="Yang D."/>
            <person name="Bader C.D."/>
            <person name="Teijaro C.N."/>
            <person name="Fluegel L."/>
            <person name="Davis C.M."/>
            <person name="Simpson J.R."/>
            <person name="Lauterbach L."/>
            <person name="Steele A.D."/>
            <person name="Gui C."/>
            <person name="Meng S."/>
            <person name="Li G."/>
            <person name="Viehrig K."/>
            <person name="Ye F."/>
            <person name="Su P."/>
            <person name="Kiefer A.F."/>
            <person name="Nichols A."/>
            <person name="Cepeda A.J."/>
            <person name="Yan W."/>
            <person name="Fan B."/>
            <person name="Jiang Y."/>
            <person name="Adhikari A."/>
            <person name="Zheng C.-J."/>
            <person name="Schuster L."/>
            <person name="Cowan T.M."/>
            <person name="Smanski M.J."/>
            <person name="Chevrette M.G."/>
            <person name="De Carvalho L.P.S."/>
            <person name="Shen B."/>
        </authorList>
    </citation>
    <scope>NUCLEOTIDE SEQUENCE [LARGE SCALE GENOMIC DNA]</scope>
    <source>
        <strain evidence="4 5">NPDC020602</strain>
    </source>
</reference>
<name>A0ABW7TX83_9ACTN</name>
<feature type="region of interest" description="Disordered" evidence="2">
    <location>
        <begin position="1"/>
        <end position="25"/>
    </location>
</feature>
<dbReference type="EMBL" id="JBIRUI010000001">
    <property type="protein sequence ID" value="MFI1711996.1"/>
    <property type="molecule type" value="Genomic_DNA"/>
</dbReference>